<dbReference type="GO" id="GO:0000978">
    <property type="term" value="F:RNA polymerase II cis-regulatory region sequence-specific DNA binding"/>
    <property type="evidence" value="ECO:0007669"/>
    <property type="project" value="InterPro"/>
</dbReference>
<dbReference type="InterPro" id="IPR013087">
    <property type="entry name" value="Znf_C2H2_type"/>
</dbReference>
<dbReference type="Gene3D" id="3.30.160.60">
    <property type="entry name" value="Classic Zinc Finger"/>
    <property type="match status" value="2"/>
</dbReference>
<dbReference type="InterPro" id="IPR036236">
    <property type="entry name" value="Znf_C2H2_sf"/>
</dbReference>
<keyword evidence="6" id="KW-0539">Nucleus</keyword>
<dbReference type="EMBL" id="SPUK01000031">
    <property type="protein sequence ID" value="TQV90214.1"/>
    <property type="molecule type" value="Genomic_DNA"/>
</dbReference>
<dbReference type="PANTHER" id="PTHR40626">
    <property type="entry name" value="MIP31509P"/>
    <property type="match status" value="1"/>
</dbReference>
<dbReference type="PROSITE" id="PS50157">
    <property type="entry name" value="ZINC_FINGER_C2H2_2"/>
    <property type="match status" value="2"/>
</dbReference>
<evidence type="ECO:0000256" key="6">
    <source>
        <dbReference type="ARBA" id="ARBA00023242"/>
    </source>
</evidence>
<proteinExistence type="predicted"/>
<evidence type="ECO:0000256" key="2">
    <source>
        <dbReference type="ARBA" id="ARBA00022723"/>
    </source>
</evidence>
<name>A0A545UL84_9HYPO</name>
<keyword evidence="5" id="KW-0862">Zinc</keyword>
<dbReference type="GO" id="GO:0000785">
    <property type="term" value="C:chromatin"/>
    <property type="evidence" value="ECO:0007669"/>
    <property type="project" value="TreeGrafter"/>
</dbReference>
<evidence type="ECO:0000256" key="7">
    <source>
        <dbReference type="PROSITE-ProRule" id="PRU00042"/>
    </source>
</evidence>
<dbReference type="STRING" id="43265.A0A545UL84"/>
<evidence type="ECO:0000256" key="8">
    <source>
        <dbReference type="SAM" id="MobiDB-lite"/>
    </source>
</evidence>
<dbReference type="PANTHER" id="PTHR40626:SF12">
    <property type="entry name" value="RFEC"/>
    <property type="match status" value="1"/>
</dbReference>
<sequence length="206" mass="22120">MQPFYGSNPPTPPTETPQTPNSAHDLPNYYQSTQASVRSYMQMTGAAMAALAILLGILPSAPGRPTAPAAGTPAAKNMRIPAQDTDGKFPCPYCAKTYLRAKHLKRHILRHTGDRPYTCDLCKDDFSRSDVLKRHSLKCSGRRGNSTGASHLSNFPPTSRNMHGNQPQLSSSSSMGLVASPANGDRRGSQLNGGIVNSTNGQNMHD</sequence>
<dbReference type="GO" id="GO:0008270">
    <property type="term" value="F:zinc ion binding"/>
    <property type="evidence" value="ECO:0007669"/>
    <property type="project" value="UniProtKB-KW"/>
</dbReference>
<keyword evidence="2" id="KW-0479">Metal-binding</keyword>
<dbReference type="GO" id="GO:0005634">
    <property type="term" value="C:nucleus"/>
    <property type="evidence" value="ECO:0007669"/>
    <property type="project" value="UniProtKB-SubCell"/>
</dbReference>
<dbReference type="Pfam" id="PF13894">
    <property type="entry name" value="zf-C2H2_4"/>
    <property type="match status" value="1"/>
</dbReference>
<keyword evidence="3" id="KW-0677">Repeat</keyword>
<keyword evidence="4 7" id="KW-0863">Zinc-finger</keyword>
<dbReference type="OrthoDB" id="9439903at2759"/>
<accession>A0A545UL84</accession>
<dbReference type="InterPro" id="IPR051059">
    <property type="entry name" value="VerF-like"/>
</dbReference>
<evidence type="ECO:0000256" key="5">
    <source>
        <dbReference type="ARBA" id="ARBA00022833"/>
    </source>
</evidence>
<comment type="subcellular location">
    <subcellularLocation>
        <location evidence="1">Nucleus</location>
    </subcellularLocation>
</comment>
<comment type="caution">
    <text evidence="10">The sequence shown here is derived from an EMBL/GenBank/DDBJ whole genome shotgun (WGS) entry which is preliminary data.</text>
</comment>
<feature type="region of interest" description="Disordered" evidence="8">
    <location>
        <begin position="138"/>
        <end position="206"/>
    </location>
</feature>
<dbReference type="Proteomes" id="UP000315783">
    <property type="component" value="Unassembled WGS sequence"/>
</dbReference>
<dbReference type="AlphaFoldDB" id="A0A545UL84"/>
<feature type="domain" description="C2H2-type" evidence="9">
    <location>
        <begin position="117"/>
        <end position="144"/>
    </location>
</feature>
<evidence type="ECO:0000256" key="1">
    <source>
        <dbReference type="ARBA" id="ARBA00004123"/>
    </source>
</evidence>
<feature type="domain" description="C2H2-type" evidence="9">
    <location>
        <begin position="89"/>
        <end position="116"/>
    </location>
</feature>
<organism evidence="10 11">
    <name type="scientific">Cordyceps javanica</name>
    <dbReference type="NCBI Taxonomy" id="43265"/>
    <lineage>
        <taxon>Eukaryota</taxon>
        <taxon>Fungi</taxon>
        <taxon>Dikarya</taxon>
        <taxon>Ascomycota</taxon>
        <taxon>Pezizomycotina</taxon>
        <taxon>Sordariomycetes</taxon>
        <taxon>Hypocreomycetidae</taxon>
        <taxon>Hypocreales</taxon>
        <taxon>Cordycipitaceae</taxon>
        <taxon>Cordyceps</taxon>
    </lineage>
</organism>
<evidence type="ECO:0000256" key="4">
    <source>
        <dbReference type="ARBA" id="ARBA00022771"/>
    </source>
</evidence>
<dbReference type="SMART" id="SM00355">
    <property type="entry name" value="ZnF_C2H2"/>
    <property type="match status" value="2"/>
</dbReference>
<protein>
    <submittedName>
        <fullName evidence="10">Zinc-finger doubledomain-containing protein</fullName>
    </submittedName>
</protein>
<evidence type="ECO:0000313" key="10">
    <source>
        <dbReference type="EMBL" id="TQV90214.1"/>
    </source>
</evidence>
<feature type="region of interest" description="Disordered" evidence="8">
    <location>
        <begin position="1"/>
        <end position="26"/>
    </location>
</feature>
<dbReference type="PROSITE" id="PS00028">
    <property type="entry name" value="ZINC_FINGER_C2H2_1"/>
    <property type="match status" value="1"/>
</dbReference>
<evidence type="ECO:0000256" key="3">
    <source>
        <dbReference type="ARBA" id="ARBA00022737"/>
    </source>
</evidence>
<keyword evidence="11" id="KW-1185">Reference proteome</keyword>
<evidence type="ECO:0000259" key="9">
    <source>
        <dbReference type="PROSITE" id="PS50157"/>
    </source>
</evidence>
<dbReference type="FunFam" id="3.30.160.60:FF:000446">
    <property type="entry name" value="Zinc finger protein"/>
    <property type="match status" value="1"/>
</dbReference>
<feature type="compositionally biased region" description="Polar residues" evidence="8">
    <location>
        <begin position="189"/>
        <end position="206"/>
    </location>
</feature>
<dbReference type="SUPFAM" id="SSF57667">
    <property type="entry name" value="beta-beta-alpha zinc fingers"/>
    <property type="match status" value="1"/>
</dbReference>
<gene>
    <name evidence="10" type="ORF">IF1G_11106</name>
</gene>
<reference evidence="10 11" key="1">
    <citation type="journal article" date="2019" name="Appl. Microbiol. Biotechnol.">
        <title>Genome sequence of Isaria javanica and comparative genome analysis insights into family S53 peptidase evolution in fungal entomopathogens.</title>
        <authorList>
            <person name="Lin R."/>
            <person name="Zhang X."/>
            <person name="Xin B."/>
            <person name="Zou M."/>
            <person name="Gao Y."/>
            <person name="Qin F."/>
            <person name="Hu Q."/>
            <person name="Xie B."/>
            <person name="Cheng X."/>
        </authorList>
    </citation>
    <scope>NUCLEOTIDE SEQUENCE [LARGE SCALE GENOMIC DNA]</scope>
    <source>
        <strain evidence="10 11">IJ1G</strain>
    </source>
</reference>
<dbReference type="GO" id="GO:0000981">
    <property type="term" value="F:DNA-binding transcription factor activity, RNA polymerase II-specific"/>
    <property type="evidence" value="ECO:0007669"/>
    <property type="project" value="InterPro"/>
</dbReference>
<evidence type="ECO:0000313" key="11">
    <source>
        <dbReference type="Proteomes" id="UP000315783"/>
    </source>
</evidence>
<feature type="compositionally biased region" description="Polar residues" evidence="8">
    <location>
        <begin position="143"/>
        <end position="169"/>
    </location>
</feature>